<dbReference type="SUPFAM" id="SSF53300">
    <property type="entry name" value="vWA-like"/>
    <property type="match status" value="1"/>
</dbReference>
<dbReference type="Pfam" id="PF09967">
    <property type="entry name" value="DUF2201"/>
    <property type="match status" value="1"/>
</dbReference>
<dbReference type="PANTHER" id="PTHR38730:SF1">
    <property type="entry name" value="SLL7028 PROTEIN"/>
    <property type="match status" value="1"/>
</dbReference>
<comment type="caution">
    <text evidence="3">The sequence shown here is derived from an EMBL/GenBank/DDBJ whole genome shotgun (WGS) entry which is preliminary data.</text>
</comment>
<organism evidence="3 4">
    <name type="scientific">Veillonella absiana</name>
    <dbReference type="NCBI Taxonomy" id="3079305"/>
    <lineage>
        <taxon>Bacteria</taxon>
        <taxon>Bacillati</taxon>
        <taxon>Bacillota</taxon>
        <taxon>Negativicutes</taxon>
        <taxon>Veillonellales</taxon>
        <taxon>Veillonellaceae</taxon>
        <taxon>Veillonella</taxon>
    </lineage>
</organism>
<feature type="domain" description="VWA-like" evidence="2">
    <location>
        <begin position="419"/>
        <end position="539"/>
    </location>
</feature>
<evidence type="ECO:0000259" key="2">
    <source>
        <dbReference type="Pfam" id="PF09967"/>
    </source>
</evidence>
<evidence type="ECO:0000313" key="4">
    <source>
        <dbReference type="Proteomes" id="UP001272515"/>
    </source>
</evidence>
<dbReference type="PANTHER" id="PTHR38730">
    <property type="entry name" value="SLL7028 PROTEIN"/>
    <property type="match status" value="1"/>
</dbReference>
<keyword evidence="4" id="KW-1185">Reference proteome</keyword>
<accession>A0ABU3ZAU8</accession>
<feature type="region of interest" description="Disordered" evidence="1">
    <location>
        <begin position="1"/>
        <end position="33"/>
    </location>
</feature>
<evidence type="ECO:0000313" key="3">
    <source>
        <dbReference type="EMBL" id="MDV5089044.1"/>
    </source>
</evidence>
<reference evidence="3 4" key="1">
    <citation type="submission" date="2023-10" db="EMBL/GenBank/DDBJ databases">
        <title>Veillonella sp. nov., isolated from a pig farm feces dump.</title>
        <authorList>
            <person name="Chang Y.-H."/>
        </authorList>
    </citation>
    <scope>NUCLEOTIDE SEQUENCE [LARGE SCALE GENOMIC DNA]</scope>
    <source>
        <strain evidence="3 4">YH-vei2233</strain>
    </source>
</reference>
<feature type="compositionally biased region" description="Basic and acidic residues" evidence="1">
    <location>
        <begin position="24"/>
        <end position="33"/>
    </location>
</feature>
<dbReference type="RefSeq" id="WP_317330411.1">
    <property type="nucleotide sequence ID" value="NZ_JAWJZA010000012.1"/>
</dbReference>
<proteinExistence type="predicted"/>
<dbReference type="InterPro" id="IPR036465">
    <property type="entry name" value="vWFA_dom_sf"/>
</dbReference>
<dbReference type="InterPro" id="IPR018698">
    <property type="entry name" value="VWA-like_dom"/>
</dbReference>
<dbReference type="EMBL" id="JAWJZB010000011">
    <property type="protein sequence ID" value="MDV5089044.1"/>
    <property type="molecule type" value="Genomic_DNA"/>
</dbReference>
<dbReference type="Proteomes" id="UP001272515">
    <property type="component" value="Unassembled WGS sequence"/>
</dbReference>
<name>A0ABU3ZAU8_9FIRM</name>
<sequence length="574" mass="66436">MSSNRNLDKDNIRDESNLLQIDSSSKESLENTRLEGEALANARASLSGDTQPNELESDVDMVLLLEQKQAVEAEDRWFAKRERIHRMAETLLTELNMRYEQLTMKAEADVAETKLSIQTEQINANHEESQEVIVIKPTINTELLMTDDMTKRFWDILHRVNGLLINEEQFFGYFYLQMDHGIRYDMPSPWGVNIKGGKYVLYANPFLLLDAPPDVMKDGIKREILHVISAHLTRTNQLYGRFHKQAIHLAMDMVVNDYLEYLDRDAVSVAWVNARFGLQLKRFRTLEFYAKALDVVIKEKPELFIPIEQSDNAVSMEFDPFDEHSIWEESDPIDAEVVDQFTERYINQSKRGDTEGYLQSLIDTFRKTRRSMPWYFYLKKLMGKVASGRKKTTMRRNRRQPERMELSGTLRQHKANVWLALDMSGSITDAEFHQALEQVLQIVHVYSHHVTVVECDNAVRRQYRVADVKDIQPQPDVRGATEFSPVIKLANEQKVDLLVYFTDGKGENHLRAKPKGYKILWVLSGGHSDLSVKEPYGIVKSLGVVEDDERQDIDEFVRMTSRSGFSMANQEYVP</sequence>
<evidence type="ECO:0000256" key="1">
    <source>
        <dbReference type="SAM" id="MobiDB-lite"/>
    </source>
</evidence>
<gene>
    <name evidence="3" type="ORF">RVY80_09450</name>
</gene>
<feature type="compositionally biased region" description="Basic and acidic residues" evidence="1">
    <location>
        <begin position="1"/>
        <end position="16"/>
    </location>
</feature>
<protein>
    <submittedName>
        <fullName evidence="3">VWA-like domain-containing protein</fullName>
    </submittedName>
</protein>